<proteinExistence type="predicted"/>
<feature type="region of interest" description="Disordered" evidence="1">
    <location>
        <begin position="181"/>
        <end position="200"/>
    </location>
</feature>
<gene>
    <name evidence="2" type="ORF">MGAL_10B091131</name>
</gene>
<evidence type="ECO:0000256" key="1">
    <source>
        <dbReference type="SAM" id="MobiDB-lite"/>
    </source>
</evidence>
<sequence>MSIQKYDFVGVSTTQLPYVHGNFPAGQKIGTAKYYTMRSMQRRTKLGIASKGTSKGHTRQLVDLKLPALDIKSQSQDTINSMNPRLHYGNIYKQKAYFRLKGIPIRKMYTLNRAKTEKYEEDDDSLNAESRNKSVSLTLLDLKEPESKPANESNEEENEYSGFDNCESPWTRSRLRELDDESPIPGFRSRNSKNGRKLGNIVSSRRLQQLLDNEDTLDPYSFYMY</sequence>
<dbReference type="OrthoDB" id="6089556at2759"/>
<dbReference type="EMBL" id="UYJE01008108">
    <property type="protein sequence ID" value="VDI61102.1"/>
    <property type="molecule type" value="Genomic_DNA"/>
</dbReference>
<evidence type="ECO:0000313" key="3">
    <source>
        <dbReference type="Proteomes" id="UP000596742"/>
    </source>
</evidence>
<accession>A0A8B6GAK7</accession>
<protein>
    <submittedName>
        <fullName evidence="2">Uncharacterized protein</fullName>
    </submittedName>
</protein>
<feature type="region of interest" description="Disordered" evidence="1">
    <location>
        <begin position="136"/>
        <end position="167"/>
    </location>
</feature>
<keyword evidence="3" id="KW-1185">Reference proteome</keyword>
<evidence type="ECO:0000313" key="2">
    <source>
        <dbReference type="EMBL" id="VDI61102.1"/>
    </source>
</evidence>
<dbReference type="AlphaFoldDB" id="A0A8B6GAK7"/>
<reference evidence="2" key="1">
    <citation type="submission" date="2018-11" db="EMBL/GenBank/DDBJ databases">
        <authorList>
            <person name="Alioto T."/>
            <person name="Alioto T."/>
        </authorList>
    </citation>
    <scope>NUCLEOTIDE SEQUENCE</scope>
</reference>
<organism evidence="2 3">
    <name type="scientific">Mytilus galloprovincialis</name>
    <name type="common">Mediterranean mussel</name>
    <dbReference type="NCBI Taxonomy" id="29158"/>
    <lineage>
        <taxon>Eukaryota</taxon>
        <taxon>Metazoa</taxon>
        <taxon>Spiralia</taxon>
        <taxon>Lophotrochozoa</taxon>
        <taxon>Mollusca</taxon>
        <taxon>Bivalvia</taxon>
        <taxon>Autobranchia</taxon>
        <taxon>Pteriomorphia</taxon>
        <taxon>Mytilida</taxon>
        <taxon>Mytiloidea</taxon>
        <taxon>Mytilidae</taxon>
        <taxon>Mytilinae</taxon>
        <taxon>Mytilus</taxon>
    </lineage>
</organism>
<comment type="caution">
    <text evidence="2">The sequence shown here is derived from an EMBL/GenBank/DDBJ whole genome shotgun (WGS) entry which is preliminary data.</text>
</comment>
<name>A0A8B6GAK7_MYTGA</name>
<dbReference type="Proteomes" id="UP000596742">
    <property type="component" value="Unassembled WGS sequence"/>
</dbReference>